<organism evidence="17 18">
    <name type="scientific">Candidatus Blochmanniella camponoti</name>
    <dbReference type="NCBI Taxonomy" id="108080"/>
    <lineage>
        <taxon>Bacteria</taxon>
        <taxon>Pseudomonadati</taxon>
        <taxon>Pseudomonadota</taxon>
        <taxon>Gammaproteobacteria</taxon>
        <taxon>Enterobacterales</taxon>
        <taxon>Enterobacteriaceae</taxon>
        <taxon>ant endosymbionts</taxon>
        <taxon>Candidatus Blochmanniella</taxon>
    </lineage>
</organism>
<comment type="function">
    <text evidence="14">Specifically methylates position 2 of adenine 2503 in 23S rRNA and position 2 of adenine 37 in tRNAs. m2A2503 modification seems to play a crucial role in the proofreading step occurring at the peptidyl transferase center and thus would serve to optimize ribosomal fidelity.</text>
</comment>
<dbReference type="GO" id="GO:0005737">
    <property type="term" value="C:cytoplasm"/>
    <property type="evidence" value="ECO:0007669"/>
    <property type="project" value="UniProtKB-SubCell"/>
</dbReference>
<feature type="binding site" evidence="14">
    <location>
        <position position="210"/>
    </location>
    <ligand>
        <name>S-adenosyl-L-methionine</name>
        <dbReference type="ChEBI" id="CHEBI:59789"/>
    </ligand>
</feature>
<evidence type="ECO:0000256" key="9">
    <source>
        <dbReference type="ARBA" id="ARBA00022694"/>
    </source>
</evidence>
<evidence type="ECO:0000256" key="1">
    <source>
        <dbReference type="ARBA" id="ARBA00004496"/>
    </source>
</evidence>
<accession>A0AAE9L572</accession>
<dbReference type="InterPro" id="IPR048641">
    <property type="entry name" value="RlmN_N"/>
</dbReference>
<evidence type="ECO:0000313" key="16">
    <source>
        <dbReference type="EMBL" id="URJ24829.1"/>
    </source>
</evidence>
<dbReference type="InterPro" id="IPR058240">
    <property type="entry name" value="rSAM_sf"/>
</dbReference>
<feature type="binding site" evidence="14">
    <location>
        <position position="121"/>
    </location>
    <ligand>
        <name>[4Fe-4S] cluster</name>
        <dbReference type="ChEBI" id="CHEBI:49883"/>
        <note>4Fe-4S-S-AdoMet</note>
    </ligand>
</feature>
<feature type="binding site" evidence="14">
    <location>
        <begin position="232"/>
        <end position="234"/>
    </location>
    <ligand>
        <name>S-adenosyl-L-methionine</name>
        <dbReference type="ChEBI" id="CHEBI:59789"/>
    </ligand>
</feature>
<dbReference type="GO" id="GO:0030488">
    <property type="term" value="P:tRNA methylation"/>
    <property type="evidence" value="ECO:0007669"/>
    <property type="project" value="UniProtKB-UniRule"/>
</dbReference>
<dbReference type="Gene3D" id="1.10.150.530">
    <property type="match status" value="1"/>
</dbReference>
<dbReference type="Pfam" id="PF04055">
    <property type="entry name" value="Radical_SAM"/>
    <property type="match status" value="1"/>
</dbReference>
<comment type="caution">
    <text evidence="14">Lacks conserved residue(s) required for the propagation of feature annotation.</text>
</comment>
<evidence type="ECO:0000256" key="12">
    <source>
        <dbReference type="ARBA" id="ARBA00023014"/>
    </source>
</evidence>
<evidence type="ECO:0000256" key="7">
    <source>
        <dbReference type="ARBA" id="ARBA00022679"/>
    </source>
</evidence>
<dbReference type="SFLD" id="SFLDG01062">
    <property type="entry name" value="methyltransferase_(Class_A)"/>
    <property type="match status" value="1"/>
</dbReference>
<keyword evidence="6 14" id="KW-0489">Methyltransferase</keyword>
<keyword evidence="10 14" id="KW-0479">Metal-binding</keyword>
<dbReference type="Proteomes" id="UP001056483">
    <property type="component" value="Chromosome"/>
</dbReference>
<evidence type="ECO:0000256" key="5">
    <source>
        <dbReference type="ARBA" id="ARBA00022552"/>
    </source>
</evidence>
<evidence type="ECO:0000256" key="13">
    <source>
        <dbReference type="ARBA" id="ARBA00023157"/>
    </source>
</evidence>
<evidence type="ECO:0000313" key="19">
    <source>
        <dbReference type="Proteomes" id="UP001056483"/>
    </source>
</evidence>
<keyword evidence="8 14" id="KW-0949">S-adenosyl-L-methionine</keyword>
<evidence type="ECO:0000256" key="6">
    <source>
        <dbReference type="ARBA" id="ARBA00022603"/>
    </source>
</evidence>
<comment type="cofactor">
    <cofactor evidence="14">
        <name>[4Fe-4S] cluster</name>
        <dbReference type="ChEBI" id="CHEBI:49883"/>
    </cofactor>
    <text evidence="14">Binds 1 [4Fe-4S] cluster. The cluster is coordinated with 3 cysteines and an exchangeable S-adenosyl-L-methionine.</text>
</comment>
<dbReference type="RefSeq" id="WP_250247516.1">
    <property type="nucleotide sequence ID" value="NZ_CP097749.1"/>
</dbReference>
<dbReference type="GO" id="GO:0000049">
    <property type="term" value="F:tRNA binding"/>
    <property type="evidence" value="ECO:0007669"/>
    <property type="project" value="UniProtKB-UniRule"/>
</dbReference>
<comment type="similarity">
    <text evidence="2 14">Belongs to the radical SAM superfamily. RlmN family.</text>
</comment>
<protein>
    <recommendedName>
        <fullName evidence="14">Dual-specificity RNA methyltransferase RlmN</fullName>
        <ecNumber evidence="14">2.1.1.192</ecNumber>
    </recommendedName>
    <alternativeName>
        <fullName evidence="14">23S rRNA (adenine(2503)-C(2))-methyltransferase</fullName>
    </alternativeName>
    <alternativeName>
        <fullName evidence="14">23S rRNA m2A2503 methyltransferase</fullName>
    </alternativeName>
    <alternativeName>
        <fullName evidence="14">Ribosomal RNA large subunit methyltransferase N</fullName>
    </alternativeName>
    <alternativeName>
        <fullName evidence="14">tRNA (adenine(37)-C(2))-methyltransferase</fullName>
    </alternativeName>
    <alternativeName>
        <fullName evidence="14">tRNA m2A37 methyltransferase</fullName>
    </alternativeName>
</protein>
<dbReference type="InterPro" id="IPR007197">
    <property type="entry name" value="rSAM"/>
</dbReference>
<feature type="domain" description="Radical SAM core" evidence="15">
    <location>
        <begin position="107"/>
        <end position="349"/>
    </location>
</feature>
<dbReference type="Gene3D" id="3.20.20.70">
    <property type="entry name" value="Aldolase class I"/>
    <property type="match status" value="1"/>
</dbReference>
<evidence type="ECO:0000256" key="4">
    <source>
        <dbReference type="ARBA" id="ARBA00022490"/>
    </source>
</evidence>
<keyword evidence="11 14" id="KW-0408">Iron</keyword>
<dbReference type="FunFam" id="3.20.20.70:FF:000008">
    <property type="entry name" value="Dual-specificity RNA methyltransferase RlmN"/>
    <property type="match status" value="1"/>
</dbReference>
<keyword evidence="12 14" id="KW-0411">Iron-sulfur</keyword>
<keyword evidence="3 14" id="KW-0004">4Fe-4S</keyword>
<dbReference type="Proteomes" id="UP001056323">
    <property type="component" value="Chromosome"/>
</dbReference>
<dbReference type="CDD" id="cd01335">
    <property type="entry name" value="Radical_SAM"/>
    <property type="match status" value="1"/>
</dbReference>
<dbReference type="PANTHER" id="PTHR30544">
    <property type="entry name" value="23S RRNA METHYLTRANSFERASE"/>
    <property type="match status" value="1"/>
</dbReference>
<keyword evidence="5 14" id="KW-0698">rRNA processing</keyword>
<dbReference type="InterPro" id="IPR004383">
    <property type="entry name" value="rRNA_lsu_MTrfase_RlmN/Cfr"/>
</dbReference>
<comment type="catalytic activity">
    <reaction evidence="14">
        <text>adenosine(2503) in 23S rRNA + 2 reduced [2Fe-2S]-[ferredoxin] + 2 S-adenosyl-L-methionine = 2-methyladenosine(2503) in 23S rRNA + 5'-deoxyadenosine + L-methionine + 2 oxidized [2Fe-2S]-[ferredoxin] + S-adenosyl-L-homocysteine</text>
        <dbReference type="Rhea" id="RHEA:42916"/>
        <dbReference type="Rhea" id="RHEA-COMP:10000"/>
        <dbReference type="Rhea" id="RHEA-COMP:10001"/>
        <dbReference type="Rhea" id="RHEA-COMP:10152"/>
        <dbReference type="Rhea" id="RHEA-COMP:10282"/>
        <dbReference type="ChEBI" id="CHEBI:17319"/>
        <dbReference type="ChEBI" id="CHEBI:33737"/>
        <dbReference type="ChEBI" id="CHEBI:33738"/>
        <dbReference type="ChEBI" id="CHEBI:57844"/>
        <dbReference type="ChEBI" id="CHEBI:57856"/>
        <dbReference type="ChEBI" id="CHEBI:59789"/>
        <dbReference type="ChEBI" id="CHEBI:74411"/>
        <dbReference type="ChEBI" id="CHEBI:74497"/>
        <dbReference type="EC" id="2.1.1.192"/>
    </reaction>
</comment>
<dbReference type="InterPro" id="IPR013785">
    <property type="entry name" value="Aldolase_TIM"/>
</dbReference>
<dbReference type="EC" id="2.1.1.192" evidence="14"/>
<evidence type="ECO:0000256" key="2">
    <source>
        <dbReference type="ARBA" id="ARBA00007544"/>
    </source>
</evidence>
<keyword evidence="4 14" id="KW-0963">Cytoplasm</keyword>
<dbReference type="GO" id="GO:0051539">
    <property type="term" value="F:4 iron, 4 sulfur cluster binding"/>
    <property type="evidence" value="ECO:0007669"/>
    <property type="project" value="UniProtKB-UniRule"/>
</dbReference>
<feature type="active site" description="S-methylcysteine intermediate" evidence="14">
    <location>
        <position position="354"/>
    </location>
</feature>
<dbReference type="NCBIfam" id="TIGR00048">
    <property type="entry name" value="rRNA_mod_RlmN"/>
    <property type="match status" value="1"/>
</dbReference>
<keyword evidence="19" id="KW-1185">Reference proteome</keyword>
<dbReference type="SFLD" id="SFLDF00275">
    <property type="entry name" value="adenosine_C2_methyltransferase"/>
    <property type="match status" value="1"/>
</dbReference>
<comment type="miscellaneous">
    <text evidence="14">Reaction proceeds by a ping-pong mechanism involving intermediate methylation of a conserved cysteine residue.</text>
</comment>
<dbReference type="GO" id="GO:0070040">
    <property type="term" value="F:rRNA (adenine(2503)-C2-)-methyltransferase activity"/>
    <property type="evidence" value="ECO:0007669"/>
    <property type="project" value="UniProtKB-UniRule"/>
</dbReference>
<evidence type="ECO:0000259" key="15">
    <source>
        <dbReference type="PROSITE" id="PS51918"/>
    </source>
</evidence>
<reference evidence="17" key="1">
    <citation type="submission" date="2022-05" db="EMBL/GenBank/DDBJ databases">
        <title>Impact of host demography and evolutionary history on endosymbiont molecular evolution: a test in carpenter ants (Genus Camponotus) and their Blochmannia endosymbionts.</title>
        <authorList>
            <person name="Manthey J.D."/>
            <person name="Giron J.C."/>
            <person name="Hruska J.P."/>
        </authorList>
    </citation>
    <scope>NUCLEOTIDE SEQUENCE</scope>
    <source>
        <strain evidence="17">C-049</strain>
        <strain evidence="16">C-050</strain>
    </source>
</reference>
<dbReference type="GO" id="GO:0070475">
    <property type="term" value="P:rRNA base methylation"/>
    <property type="evidence" value="ECO:0007669"/>
    <property type="project" value="UniProtKB-UniRule"/>
</dbReference>
<comment type="catalytic activity">
    <reaction evidence="14">
        <text>adenosine(37) in tRNA + 2 reduced [2Fe-2S]-[ferredoxin] + 2 S-adenosyl-L-methionine = 2-methyladenosine(37) in tRNA + 5'-deoxyadenosine + L-methionine + 2 oxidized [2Fe-2S]-[ferredoxin] + S-adenosyl-L-homocysteine</text>
        <dbReference type="Rhea" id="RHEA:43332"/>
        <dbReference type="Rhea" id="RHEA-COMP:10000"/>
        <dbReference type="Rhea" id="RHEA-COMP:10001"/>
        <dbReference type="Rhea" id="RHEA-COMP:10162"/>
        <dbReference type="Rhea" id="RHEA-COMP:10485"/>
        <dbReference type="ChEBI" id="CHEBI:17319"/>
        <dbReference type="ChEBI" id="CHEBI:33737"/>
        <dbReference type="ChEBI" id="CHEBI:33738"/>
        <dbReference type="ChEBI" id="CHEBI:57844"/>
        <dbReference type="ChEBI" id="CHEBI:57856"/>
        <dbReference type="ChEBI" id="CHEBI:59789"/>
        <dbReference type="ChEBI" id="CHEBI:74411"/>
        <dbReference type="ChEBI" id="CHEBI:74497"/>
        <dbReference type="EC" id="2.1.1.192"/>
    </reaction>
</comment>
<evidence type="ECO:0000256" key="11">
    <source>
        <dbReference type="ARBA" id="ARBA00023004"/>
    </source>
</evidence>
<feature type="binding site" evidence="14">
    <location>
        <position position="128"/>
    </location>
    <ligand>
        <name>[4Fe-4S] cluster</name>
        <dbReference type="ChEBI" id="CHEBI:49883"/>
        <note>4Fe-4S-S-AdoMet</note>
    </ligand>
</feature>
<evidence type="ECO:0000256" key="10">
    <source>
        <dbReference type="ARBA" id="ARBA00022723"/>
    </source>
</evidence>
<dbReference type="PANTHER" id="PTHR30544:SF5">
    <property type="entry name" value="RADICAL SAM CORE DOMAIN-CONTAINING PROTEIN"/>
    <property type="match status" value="1"/>
</dbReference>
<dbReference type="PIRSF" id="PIRSF006004">
    <property type="entry name" value="CHP00048"/>
    <property type="match status" value="1"/>
</dbReference>
<keyword evidence="7 14" id="KW-0808">Transferase</keyword>
<keyword evidence="9 14" id="KW-0819">tRNA processing</keyword>
<dbReference type="GO" id="GO:0019843">
    <property type="term" value="F:rRNA binding"/>
    <property type="evidence" value="ECO:0007669"/>
    <property type="project" value="UniProtKB-UniRule"/>
</dbReference>
<evidence type="ECO:0000256" key="14">
    <source>
        <dbReference type="HAMAP-Rule" id="MF_01849"/>
    </source>
</evidence>
<feature type="binding site" evidence="14">
    <location>
        <position position="311"/>
    </location>
    <ligand>
        <name>S-adenosyl-L-methionine</name>
        <dbReference type="ChEBI" id="CHEBI:59789"/>
    </ligand>
</feature>
<dbReference type="PROSITE" id="PS51918">
    <property type="entry name" value="RADICAL_SAM"/>
    <property type="match status" value="1"/>
</dbReference>
<dbReference type="Pfam" id="PF21016">
    <property type="entry name" value="RlmN_N"/>
    <property type="match status" value="1"/>
</dbReference>
<dbReference type="GO" id="GO:0002935">
    <property type="term" value="F:tRNA (adenine(37)-C2)-methyltransferase activity"/>
    <property type="evidence" value="ECO:0007669"/>
    <property type="project" value="UniProtKB-UniRule"/>
</dbReference>
<proteinExistence type="inferred from homology"/>
<dbReference type="GO" id="GO:0046872">
    <property type="term" value="F:metal ion binding"/>
    <property type="evidence" value="ECO:0007669"/>
    <property type="project" value="UniProtKB-KW"/>
</dbReference>
<keyword evidence="13 14" id="KW-1015">Disulfide bond</keyword>
<comment type="subcellular location">
    <subcellularLocation>
        <location evidence="1 14">Cytoplasm</location>
    </subcellularLocation>
</comment>
<dbReference type="EMBL" id="CP097750">
    <property type="protein sequence ID" value="URJ24829.1"/>
    <property type="molecule type" value="Genomic_DNA"/>
</dbReference>
<name>A0AAE9L572_9ENTR</name>
<dbReference type="FunFam" id="1.10.150.530:FF:000003">
    <property type="entry name" value="Dual-specificity RNA methyltransferase RlmN"/>
    <property type="match status" value="1"/>
</dbReference>
<gene>
    <name evidence="14 17" type="primary">rlmN</name>
    <name evidence="17" type="ORF">M9394_01045</name>
    <name evidence="16" type="ORF">M9404_02405</name>
</gene>
<dbReference type="SFLD" id="SFLDS00029">
    <property type="entry name" value="Radical_SAM"/>
    <property type="match status" value="1"/>
</dbReference>
<feature type="binding site" evidence="14">
    <location>
        <position position="125"/>
    </location>
    <ligand>
        <name>[4Fe-4S] cluster</name>
        <dbReference type="ChEBI" id="CHEBI:49883"/>
        <note>4Fe-4S-S-AdoMet</note>
    </ligand>
</feature>
<evidence type="ECO:0000256" key="3">
    <source>
        <dbReference type="ARBA" id="ARBA00022485"/>
    </source>
</evidence>
<dbReference type="SUPFAM" id="SSF102114">
    <property type="entry name" value="Radical SAM enzymes"/>
    <property type="match status" value="1"/>
</dbReference>
<evidence type="ECO:0000256" key="8">
    <source>
        <dbReference type="ARBA" id="ARBA00022691"/>
    </source>
</evidence>
<dbReference type="EMBL" id="CP097751">
    <property type="protein sequence ID" value="URJ27878.1"/>
    <property type="molecule type" value="Genomic_DNA"/>
</dbReference>
<dbReference type="InterPro" id="IPR040072">
    <property type="entry name" value="Methyltransferase_A"/>
</dbReference>
<dbReference type="HAMAP" id="MF_01849">
    <property type="entry name" value="RNA_methyltr_RlmN"/>
    <property type="match status" value="1"/>
</dbReference>
<evidence type="ECO:0000313" key="18">
    <source>
        <dbReference type="Proteomes" id="UP001056323"/>
    </source>
</evidence>
<feature type="binding site" evidence="14">
    <location>
        <begin position="178"/>
        <end position="179"/>
    </location>
    <ligand>
        <name>S-adenosyl-L-methionine</name>
        <dbReference type="ChEBI" id="CHEBI:59789"/>
    </ligand>
</feature>
<feature type="active site" description="Proton acceptor" evidence="14">
    <location>
        <position position="101"/>
    </location>
</feature>
<dbReference type="InterPro" id="IPR027492">
    <property type="entry name" value="RNA_MTrfase_RlmN"/>
</dbReference>
<evidence type="ECO:0000313" key="17">
    <source>
        <dbReference type="EMBL" id="URJ27878.1"/>
    </source>
</evidence>
<dbReference type="AlphaFoldDB" id="A0AAE9L572"/>
<sequence length="372" mass="42548">MDLEKYIFMYAKKVNLLNMNKEELLIFFDKLGEKPFRSHQVMRWIYHDYCDDFNCMTNLSKSLKIKLKQIAEIRAPIIIKEQLSSDGTIKWAMKIDEQQIETVYIPENKRTTLCVSSQIGCPLGCSFCGTAQQGFNRNLNVSEIIGQVWRAAQFINLNKKIKIKNRFPITNIVFMGMGEPLLNIVNVVSAIRIILDDLGFKLSKRHVTLSTAGIVPGIEKLKDMIDVPLAISLHAPNDIIRNKIMPINKKYNINSVLEAARRYSIDTKSTHGRVTIEYVLLRNINDDVLHAHQLAKQLQGIPCKINLIPWNPIPNIRYACSSQIRMHAFLKVLLKYNIITIIRKIRGADINAACGQLTGEVINRIKLQYNSL</sequence>
<dbReference type="KEGG" id="bhb:M9394_01045"/>